<accession>A0A507ZRR5</accession>
<dbReference type="RefSeq" id="WP_141483489.1">
    <property type="nucleotide sequence ID" value="NZ_VICD02000341.1"/>
</dbReference>
<dbReference type="SUPFAM" id="SSF55961">
    <property type="entry name" value="Bet v1-like"/>
    <property type="match status" value="1"/>
</dbReference>
<proteinExistence type="predicted"/>
<gene>
    <name evidence="1" type="ORF">FKV24_018850</name>
</gene>
<protein>
    <submittedName>
        <fullName evidence="1">SRPBCC domain-containing protein</fullName>
    </submittedName>
</protein>
<evidence type="ECO:0000313" key="1">
    <source>
        <dbReference type="EMBL" id="KAB8161672.1"/>
    </source>
</evidence>
<sequence length="184" mass="19618">MKLRIRVATLLLLCLGGTATAEVKDSAADGFTLENSVEVAVDADTAWRALVGEVDRWWPKGHTWWGAQSRLRIEPRAGGCFCEIADDRQARHMQVVFVEPGKLLRMTGGLGPLQGMGVDGVLEFRLAEAGEGATRITLFYRAGGYAPDDLAGFAPVVDKVQAMQLGGLADYLRAEGGAAGGGDR</sequence>
<dbReference type="Proteomes" id="UP000320431">
    <property type="component" value="Unassembled WGS sequence"/>
</dbReference>
<dbReference type="EMBL" id="VICD02000341">
    <property type="protein sequence ID" value="KAB8161672.1"/>
    <property type="molecule type" value="Genomic_DNA"/>
</dbReference>
<name>A0A507ZRR5_9GAMM</name>
<dbReference type="Gene3D" id="3.30.530.20">
    <property type="match status" value="1"/>
</dbReference>
<reference evidence="1 2" key="1">
    <citation type="submission" date="2019-10" db="EMBL/GenBank/DDBJ databases">
        <title>Lysobacter alkalisoli sp. nov., isolated from saline-alkaline soil.</title>
        <authorList>
            <person name="Sun J.-Q."/>
        </authorList>
    </citation>
    <scope>NUCLEOTIDE SEQUENCE [LARGE SCALE GENOMIC DNA]</scope>
    <source>
        <strain evidence="1 2">KCTC 42381</strain>
    </source>
</reference>
<dbReference type="InterPro" id="IPR023393">
    <property type="entry name" value="START-like_dom_sf"/>
</dbReference>
<dbReference type="AlphaFoldDB" id="A0A507ZRR5"/>
<evidence type="ECO:0000313" key="2">
    <source>
        <dbReference type="Proteomes" id="UP000320431"/>
    </source>
</evidence>
<organism evidence="1 2">
    <name type="scientific">Marilutibacter maris</name>
    <dbReference type="NCBI Taxonomy" id="1605891"/>
    <lineage>
        <taxon>Bacteria</taxon>
        <taxon>Pseudomonadati</taxon>
        <taxon>Pseudomonadota</taxon>
        <taxon>Gammaproteobacteria</taxon>
        <taxon>Lysobacterales</taxon>
        <taxon>Lysobacteraceae</taxon>
        <taxon>Marilutibacter</taxon>
    </lineage>
</organism>
<comment type="caution">
    <text evidence="1">The sequence shown here is derived from an EMBL/GenBank/DDBJ whole genome shotgun (WGS) entry which is preliminary data.</text>
</comment>